<proteinExistence type="predicted"/>
<dbReference type="SUPFAM" id="SSF53649">
    <property type="entry name" value="Alkaline phosphatase-like"/>
    <property type="match status" value="1"/>
</dbReference>
<keyword evidence="1" id="KW-0812">Transmembrane</keyword>
<gene>
    <name evidence="3" type="ORF">UV54_C0058G0005</name>
</gene>
<dbReference type="InterPro" id="IPR000917">
    <property type="entry name" value="Sulfatase_N"/>
</dbReference>
<dbReference type="Proteomes" id="UP000034213">
    <property type="component" value="Unassembled WGS sequence"/>
</dbReference>
<dbReference type="Pfam" id="PF00884">
    <property type="entry name" value="Sulfatase"/>
    <property type="match status" value="1"/>
</dbReference>
<dbReference type="STRING" id="1618369.UV54_C0058G0005"/>
<evidence type="ECO:0000313" key="3">
    <source>
        <dbReference type="EMBL" id="KKS78604.1"/>
    </source>
</evidence>
<dbReference type="Gene3D" id="3.40.720.10">
    <property type="entry name" value="Alkaline Phosphatase, subunit A"/>
    <property type="match status" value="1"/>
</dbReference>
<reference evidence="3 4" key="1">
    <citation type="journal article" date="2015" name="Nature">
        <title>rRNA introns, odd ribosomes, and small enigmatic genomes across a large radiation of phyla.</title>
        <authorList>
            <person name="Brown C.T."/>
            <person name="Hug L.A."/>
            <person name="Thomas B.C."/>
            <person name="Sharon I."/>
            <person name="Castelle C.J."/>
            <person name="Singh A."/>
            <person name="Wilkins M.J."/>
            <person name="Williams K.H."/>
            <person name="Banfield J.F."/>
        </authorList>
    </citation>
    <scope>NUCLEOTIDE SEQUENCE [LARGE SCALE GENOMIC DNA]</scope>
</reference>
<keyword evidence="1" id="KW-0472">Membrane</keyword>
<feature type="transmembrane region" description="Helical" evidence="1">
    <location>
        <begin position="62"/>
        <end position="79"/>
    </location>
</feature>
<comment type="caution">
    <text evidence="3">The sequence shown here is derived from an EMBL/GenBank/DDBJ whole genome shotgun (WGS) entry which is preliminary data.</text>
</comment>
<name>A0A0G1BZJ7_9BACT</name>
<sequence length="451" mass="51564">MYKYTQTYFYRNLKSFYFSLFPQPEEQNGKMFFKYGLFSVTGVFFVIFIYKLSFKTTRYAKLFFNIGIIVSLLIFSNVFRHYNTRFKNTFIDESLVNKNIQPTAQKNVSSALPASVHIIFFDGMPYDLDFFEKSENFSKLISQSYFFHNAKAAGINTFTAVPKMLTAETGQVIASGKNLLVGKDDRSLISVSDSNIFSIAKKNGAAVYIAGLFHEYCYLFRGSISECNDYPVYSAYTSFANRDFFSQLALRWRTFKMGWLSLSDSGGSSGEELLKVPVIYGGKEEHNPYLWAALFKNLINDYQVSMKESKNPALFFTHLNLPHPPLVFNADGAPLFKTKDYSPAPQASSASYKAEMKYLDDVFGVLLKDIAGSSDYDSSLIIVTADHGFKGLPEFLADVGRVPLIIKAPFQKERVDIQKEFDMESLYEVVENYYSWRLNKDKFTKFNFVDL</sequence>
<feature type="domain" description="Sulfatase N-terminal" evidence="2">
    <location>
        <begin position="270"/>
        <end position="414"/>
    </location>
</feature>
<organism evidence="3 4">
    <name type="scientific">Candidatus Beckwithbacteria bacterium GW2011_GWA2_43_10</name>
    <dbReference type="NCBI Taxonomy" id="1618369"/>
    <lineage>
        <taxon>Bacteria</taxon>
        <taxon>Candidatus Beckwithiibacteriota</taxon>
    </lineage>
</organism>
<evidence type="ECO:0000256" key="1">
    <source>
        <dbReference type="SAM" id="Phobius"/>
    </source>
</evidence>
<evidence type="ECO:0000259" key="2">
    <source>
        <dbReference type="Pfam" id="PF00884"/>
    </source>
</evidence>
<feature type="transmembrane region" description="Helical" evidence="1">
    <location>
        <begin position="32"/>
        <end position="50"/>
    </location>
</feature>
<keyword evidence="1" id="KW-1133">Transmembrane helix</keyword>
<dbReference type="EMBL" id="LCEW01000058">
    <property type="protein sequence ID" value="KKS78604.1"/>
    <property type="molecule type" value="Genomic_DNA"/>
</dbReference>
<protein>
    <recommendedName>
        <fullName evidence="2">Sulfatase N-terminal domain-containing protein</fullName>
    </recommendedName>
</protein>
<accession>A0A0G1BZJ7</accession>
<evidence type="ECO:0000313" key="4">
    <source>
        <dbReference type="Proteomes" id="UP000034213"/>
    </source>
</evidence>
<dbReference type="AlphaFoldDB" id="A0A0G1BZJ7"/>
<dbReference type="InterPro" id="IPR017850">
    <property type="entry name" value="Alkaline_phosphatase_core_sf"/>
</dbReference>